<keyword evidence="2" id="KW-1185">Reference proteome</keyword>
<dbReference type="InterPro" id="IPR001544">
    <property type="entry name" value="Aminotrans_IV"/>
</dbReference>
<dbReference type="InterPro" id="IPR036038">
    <property type="entry name" value="Aminotransferase-like"/>
</dbReference>
<evidence type="ECO:0000313" key="1">
    <source>
        <dbReference type="EMBL" id="TCK59370.1"/>
    </source>
</evidence>
<organism evidence="1 2">
    <name type="scientific">Seleniivibrio woodruffii</name>
    <dbReference type="NCBI Taxonomy" id="1078050"/>
    <lineage>
        <taxon>Bacteria</taxon>
        <taxon>Pseudomonadati</taxon>
        <taxon>Deferribacterota</taxon>
        <taxon>Deferribacteres</taxon>
        <taxon>Deferribacterales</taxon>
        <taxon>Geovibrionaceae</taxon>
        <taxon>Seleniivibrio</taxon>
    </lineage>
</organism>
<dbReference type="InterPro" id="IPR043132">
    <property type="entry name" value="BCAT-like_C"/>
</dbReference>
<dbReference type="AlphaFoldDB" id="A0A4R1K5Y2"/>
<sequence>MSLLFETIKLDGGRIFNLRYHQARVDAAFKALFPKVRPVSIEEVLEGVSLPADGLYRLRVSYSDIRAEAAVFPYVRRKINRLVLIEDDSLSYPHKFENREMFQKYAGKFAPDEEPLFVVNGQVTDTTFSNIVLNKGNVYVTPKACLLKGTKRQQMLDTGIITEMKITPGMLSDFETVHIINALNGIGDITVSVESVVVT</sequence>
<dbReference type="Pfam" id="PF01063">
    <property type="entry name" value="Aminotran_4"/>
    <property type="match status" value="1"/>
</dbReference>
<gene>
    <name evidence="1" type="ORF">C8D98_2303</name>
</gene>
<name>A0A4R1K5Y2_9BACT</name>
<evidence type="ECO:0000313" key="2">
    <source>
        <dbReference type="Proteomes" id="UP000294614"/>
    </source>
</evidence>
<accession>A0A4R1K5Y2</accession>
<dbReference type="RefSeq" id="WP_165871301.1">
    <property type="nucleotide sequence ID" value="NZ_SMGG01000006.1"/>
</dbReference>
<dbReference type="Gene3D" id="3.20.10.10">
    <property type="entry name" value="D-amino Acid Aminotransferase, subunit A, domain 2"/>
    <property type="match status" value="1"/>
</dbReference>
<dbReference type="GO" id="GO:0016829">
    <property type="term" value="F:lyase activity"/>
    <property type="evidence" value="ECO:0007669"/>
    <property type="project" value="UniProtKB-KW"/>
</dbReference>
<dbReference type="InterPro" id="IPR043131">
    <property type="entry name" value="BCAT-like_N"/>
</dbReference>
<dbReference type="Proteomes" id="UP000294614">
    <property type="component" value="Unassembled WGS sequence"/>
</dbReference>
<proteinExistence type="predicted"/>
<dbReference type="EMBL" id="SMGG01000006">
    <property type="protein sequence ID" value="TCK59370.1"/>
    <property type="molecule type" value="Genomic_DNA"/>
</dbReference>
<keyword evidence="1" id="KW-0456">Lyase</keyword>
<protein>
    <submittedName>
        <fullName evidence="1">4-amino-4-deoxychorismate lyase</fullName>
    </submittedName>
</protein>
<comment type="caution">
    <text evidence="1">The sequence shown here is derived from an EMBL/GenBank/DDBJ whole genome shotgun (WGS) entry which is preliminary data.</text>
</comment>
<dbReference type="SUPFAM" id="SSF56752">
    <property type="entry name" value="D-aminoacid aminotransferase-like PLP-dependent enzymes"/>
    <property type="match status" value="1"/>
</dbReference>
<reference evidence="1 2" key="1">
    <citation type="submission" date="2019-03" db="EMBL/GenBank/DDBJ databases">
        <title>Genomic Encyclopedia of Type Strains, Phase IV (KMG-IV): sequencing the most valuable type-strain genomes for metagenomic binning, comparative biology and taxonomic classification.</title>
        <authorList>
            <person name="Goeker M."/>
        </authorList>
    </citation>
    <scope>NUCLEOTIDE SEQUENCE [LARGE SCALE GENOMIC DNA]</scope>
    <source>
        <strain evidence="1 2">DSM 24984</strain>
    </source>
</reference>
<dbReference type="Gene3D" id="3.30.470.10">
    <property type="match status" value="1"/>
</dbReference>